<evidence type="ECO:0000256" key="6">
    <source>
        <dbReference type="ARBA" id="ARBA00023002"/>
    </source>
</evidence>
<dbReference type="FunFam" id="3.40.50.720:FF:000208">
    <property type="entry name" value="Prephenate dehydrogenase"/>
    <property type="match status" value="1"/>
</dbReference>
<dbReference type="Gene3D" id="1.10.3660.10">
    <property type="entry name" value="6-phosphogluconate dehydrogenase C-terminal like domain"/>
    <property type="match status" value="1"/>
</dbReference>
<dbReference type="KEGG" id="mff:MFFC18_22510"/>
<keyword evidence="7" id="KW-0520">NAD</keyword>
<evidence type="ECO:0000313" key="12">
    <source>
        <dbReference type="Proteomes" id="UP000322214"/>
    </source>
</evidence>
<dbReference type="AlphaFoldDB" id="A0A5B9PHL7"/>
<reference evidence="11 12" key="1">
    <citation type="submission" date="2019-08" db="EMBL/GenBank/DDBJ databases">
        <title>Deep-cultivation of Planctomycetes and their phenomic and genomic characterization uncovers novel biology.</title>
        <authorList>
            <person name="Wiegand S."/>
            <person name="Jogler M."/>
            <person name="Boedeker C."/>
            <person name="Pinto D."/>
            <person name="Vollmers J."/>
            <person name="Rivas-Marin E."/>
            <person name="Kohn T."/>
            <person name="Peeters S.H."/>
            <person name="Heuer A."/>
            <person name="Rast P."/>
            <person name="Oberbeckmann S."/>
            <person name="Bunk B."/>
            <person name="Jeske O."/>
            <person name="Meyerdierks A."/>
            <person name="Storesund J.E."/>
            <person name="Kallscheuer N."/>
            <person name="Luecker S."/>
            <person name="Lage O.M."/>
            <person name="Pohl T."/>
            <person name="Merkel B.J."/>
            <person name="Hornburger P."/>
            <person name="Mueller R.-W."/>
            <person name="Bruemmer F."/>
            <person name="Labrenz M."/>
            <person name="Spormann A.M."/>
            <person name="Op den Camp H."/>
            <person name="Overmann J."/>
            <person name="Amann R."/>
            <person name="Jetten M.S.M."/>
            <person name="Mascher T."/>
            <person name="Medema M.H."/>
            <person name="Devos D.P."/>
            <person name="Kaster A.-K."/>
            <person name="Ovreas L."/>
            <person name="Rohde M."/>
            <person name="Galperin M.Y."/>
            <person name="Jogler C."/>
        </authorList>
    </citation>
    <scope>NUCLEOTIDE SEQUENCE [LARGE SCALE GENOMIC DNA]</scope>
    <source>
        <strain evidence="11 12">FC18</strain>
    </source>
</reference>
<dbReference type="GO" id="GO:0006571">
    <property type="term" value="P:tyrosine biosynthetic process"/>
    <property type="evidence" value="ECO:0007669"/>
    <property type="project" value="UniProtKB-KW"/>
</dbReference>
<dbReference type="EC" id="1.3.1.12" evidence="3"/>
<dbReference type="InterPro" id="IPR050812">
    <property type="entry name" value="Preph/Arog_dehydrog"/>
</dbReference>
<feature type="domain" description="Prephenate/arogenate dehydrogenase" evidence="10">
    <location>
        <begin position="2"/>
        <end position="284"/>
    </location>
</feature>
<dbReference type="InterPro" id="IPR003099">
    <property type="entry name" value="Prephen_DH"/>
</dbReference>
<evidence type="ECO:0000256" key="5">
    <source>
        <dbReference type="ARBA" id="ARBA00022605"/>
    </source>
</evidence>
<evidence type="ECO:0000256" key="9">
    <source>
        <dbReference type="ARBA" id="ARBA00049260"/>
    </source>
</evidence>
<dbReference type="RefSeq" id="WP_075081528.1">
    <property type="nucleotide sequence ID" value="NZ_CP042912.1"/>
</dbReference>
<evidence type="ECO:0000256" key="2">
    <source>
        <dbReference type="ARBA" id="ARBA00007964"/>
    </source>
</evidence>
<comment type="similarity">
    <text evidence="2">Belongs to the prephenate/arogenate dehydrogenase family.</text>
</comment>
<dbReference type="SUPFAM" id="SSF48179">
    <property type="entry name" value="6-phosphogluconate dehydrogenase C-terminal domain-like"/>
    <property type="match status" value="1"/>
</dbReference>
<dbReference type="EMBL" id="CP042912">
    <property type="protein sequence ID" value="QEG22371.1"/>
    <property type="molecule type" value="Genomic_DNA"/>
</dbReference>
<dbReference type="PANTHER" id="PTHR21363:SF0">
    <property type="entry name" value="PREPHENATE DEHYDROGENASE [NADP(+)]"/>
    <property type="match status" value="1"/>
</dbReference>
<keyword evidence="5" id="KW-0028">Amino-acid biosynthesis</keyword>
<evidence type="ECO:0000256" key="4">
    <source>
        <dbReference type="ARBA" id="ARBA00022498"/>
    </source>
</evidence>
<protein>
    <recommendedName>
        <fullName evidence="3">prephenate dehydrogenase</fullName>
        <ecNumber evidence="3">1.3.1.12</ecNumber>
    </recommendedName>
</protein>
<dbReference type="GO" id="GO:0004665">
    <property type="term" value="F:prephenate dehydrogenase (NADP+) activity"/>
    <property type="evidence" value="ECO:0007669"/>
    <property type="project" value="InterPro"/>
</dbReference>
<keyword evidence="12" id="KW-1185">Reference proteome</keyword>
<evidence type="ECO:0000313" key="11">
    <source>
        <dbReference type="EMBL" id="QEG22371.1"/>
    </source>
</evidence>
<comment type="pathway">
    <text evidence="1">Amino-acid biosynthesis; L-tyrosine biosynthesis; (4-hydroxyphenyl)pyruvate from prephenate (NAD(+) route): step 1/1.</text>
</comment>
<evidence type="ECO:0000256" key="8">
    <source>
        <dbReference type="ARBA" id="ARBA00023141"/>
    </source>
</evidence>
<dbReference type="GO" id="GO:0070403">
    <property type="term" value="F:NAD+ binding"/>
    <property type="evidence" value="ECO:0007669"/>
    <property type="project" value="InterPro"/>
</dbReference>
<name>A0A5B9PHL7_9BACT</name>
<dbReference type="PROSITE" id="PS51176">
    <property type="entry name" value="PDH_ADH"/>
    <property type="match status" value="1"/>
</dbReference>
<evidence type="ECO:0000256" key="7">
    <source>
        <dbReference type="ARBA" id="ARBA00023027"/>
    </source>
</evidence>
<accession>A0A5B9PHL7</accession>
<dbReference type="OrthoDB" id="9802008at2"/>
<dbReference type="FunFam" id="1.10.3660.10:FF:000003">
    <property type="entry name" value="Prephenate dehydrogenase"/>
    <property type="match status" value="1"/>
</dbReference>
<dbReference type="PANTHER" id="PTHR21363">
    <property type="entry name" value="PREPHENATE DEHYDROGENASE"/>
    <property type="match status" value="1"/>
</dbReference>
<dbReference type="InterPro" id="IPR046825">
    <property type="entry name" value="PDH_C"/>
</dbReference>
<keyword evidence="4" id="KW-0827">Tyrosine biosynthesis</keyword>
<dbReference type="STRING" id="980251.GCA_001642875_00056"/>
<dbReference type="InterPro" id="IPR008927">
    <property type="entry name" value="6-PGluconate_DH-like_C_sf"/>
</dbReference>
<dbReference type="Proteomes" id="UP000322214">
    <property type="component" value="Chromosome"/>
</dbReference>
<dbReference type="GO" id="GO:0008977">
    <property type="term" value="F:prephenate dehydrogenase (NAD+) activity"/>
    <property type="evidence" value="ECO:0007669"/>
    <property type="project" value="UniProtKB-EC"/>
</dbReference>
<dbReference type="Pfam" id="PF02153">
    <property type="entry name" value="PDH_N"/>
    <property type="match status" value="1"/>
</dbReference>
<evidence type="ECO:0000259" key="10">
    <source>
        <dbReference type="PROSITE" id="PS51176"/>
    </source>
</evidence>
<gene>
    <name evidence="11" type="ORF">MFFC18_22510</name>
</gene>
<evidence type="ECO:0000256" key="1">
    <source>
        <dbReference type="ARBA" id="ARBA00005067"/>
    </source>
</evidence>
<dbReference type="InterPro" id="IPR046826">
    <property type="entry name" value="PDH_N"/>
</dbReference>
<dbReference type="InterPro" id="IPR036291">
    <property type="entry name" value="NAD(P)-bd_dom_sf"/>
</dbReference>
<evidence type="ECO:0000256" key="3">
    <source>
        <dbReference type="ARBA" id="ARBA00012068"/>
    </source>
</evidence>
<proteinExistence type="inferred from homology"/>
<dbReference type="SUPFAM" id="SSF51735">
    <property type="entry name" value="NAD(P)-binding Rossmann-fold domains"/>
    <property type="match status" value="1"/>
</dbReference>
<keyword evidence="8" id="KW-0057">Aromatic amino acid biosynthesis</keyword>
<keyword evidence="6" id="KW-0560">Oxidoreductase</keyword>
<comment type="catalytic activity">
    <reaction evidence="9">
        <text>prephenate + NAD(+) = 3-(4-hydroxyphenyl)pyruvate + CO2 + NADH</text>
        <dbReference type="Rhea" id="RHEA:13869"/>
        <dbReference type="ChEBI" id="CHEBI:16526"/>
        <dbReference type="ChEBI" id="CHEBI:29934"/>
        <dbReference type="ChEBI" id="CHEBI:36242"/>
        <dbReference type="ChEBI" id="CHEBI:57540"/>
        <dbReference type="ChEBI" id="CHEBI:57945"/>
        <dbReference type="EC" id="1.3.1.12"/>
    </reaction>
</comment>
<dbReference type="Pfam" id="PF20463">
    <property type="entry name" value="PDH_C"/>
    <property type="match status" value="1"/>
</dbReference>
<organism evidence="11 12">
    <name type="scientific">Mariniblastus fucicola</name>
    <dbReference type="NCBI Taxonomy" id="980251"/>
    <lineage>
        <taxon>Bacteria</taxon>
        <taxon>Pseudomonadati</taxon>
        <taxon>Planctomycetota</taxon>
        <taxon>Planctomycetia</taxon>
        <taxon>Pirellulales</taxon>
        <taxon>Pirellulaceae</taxon>
        <taxon>Mariniblastus</taxon>
    </lineage>
</organism>
<sequence length="284" mass="30820">MEKICIFGVGLIGGSLALALKEKSFCRQIVGCSRNESHLKRAQDLGAIDSWTLDPCEAAKDADLIFLATPVGAIEAVLKSIQGCVSEQTIITDGGSCKQSVVDAAERAFGRLPDRFVPGHPIAGKEKSGVDHADAKLYVDHKVILTPIETTDPTAVAAVTEMWETCGANVQLLNVGQHDQVLAATSHLPHVLAYALVETVANTTYVSEIFEFAAGGFRDSSRVASSDPTMWRDICEYNRDAILEMTSLYRDRLESLEQLIEAGDSDGLFELFSRARKVRDGRFG</sequence>
<dbReference type="Gene3D" id="3.40.50.720">
    <property type="entry name" value="NAD(P)-binding Rossmann-like Domain"/>
    <property type="match status" value="1"/>
</dbReference>